<evidence type="ECO:0000313" key="2">
    <source>
        <dbReference type="EMBL" id="QAY70319.1"/>
    </source>
</evidence>
<gene>
    <name evidence="2" type="ORF">ET471_09975</name>
</gene>
<dbReference type="EMBL" id="CP035493">
    <property type="protein sequence ID" value="QAY70319.1"/>
    <property type="molecule type" value="Genomic_DNA"/>
</dbReference>
<dbReference type="Gene3D" id="3.40.50.10320">
    <property type="entry name" value="LmbE-like"/>
    <property type="match status" value="1"/>
</dbReference>
<evidence type="ECO:0000313" key="3">
    <source>
        <dbReference type="Proteomes" id="UP000292118"/>
    </source>
</evidence>
<keyword evidence="1" id="KW-0862">Zinc</keyword>
<dbReference type="OrthoDB" id="158614at2"/>
<dbReference type="InterPro" id="IPR003737">
    <property type="entry name" value="GlcNAc_PI_deacetylase-related"/>
</dbReference>
<dbReference type="GO" id="GO:0016137">
    <property type="term" value="P:glycoside metabolic process"/>
    <property type="evidence" value="ECO:0007669"/>
    <property type="project" value="UniProtKB-ARBA"/>
</dbReference>
<dbReference type="PANTHER" id="PTHR12993">
    <property type="entry name" value="N-ACETYLGLUCOSAMINYL-PHOSPHATIDYLINOSITOL DE-N-ACETYLASE-RELATED"/>
    <property type="match status" value="1"/>
</dbReference>
<protein>
    <submittedName>
        <fullName evidence="2">GlcNAc-PI de-N-acetylase</fullName>
    </submittedName>
</protein>
<organism evidence="2 3">
    <name type="scientific">Xylanimonas protaetiae</name>
    <dbReference type="NCBI Taxonomy" id="2509457"/>
    <lineage>
        <taxon>Bacteria</taxon>
        <taxon>Bacillati</taxon>
        <taxon>Actinomycetota</taxon>
        <taxon>Actinomycetes</taxon>
        <taxon>Micrococcales</taxon>
        <taxon>Promicromonosporaceae</taxon>
        <taxon>Xylanimonas</taxon>
    </lineage>
</organism>
<dbReference type="Pfam" id="PF02585">
    <property type="entry name" value="PIG-L"/>
    <property type="match status" value="1"/>
</dbReference>
<proteinExistence type="predicted"/>
<dbReference type="GO" id="GO:0016811">
    <property type="term" value="F:hydrolase activity, acting on carbon-nitrogen (but not peptide) bonds, in linear amides"/>
    <property type="evidence" value="ECO:0007669"/>
    <property type="project" value="TreeGrafter"/>
</dbReference>
<dbReference type="PANTHER" id="PTHR12993:SF26">
    <property type="entry name" value="1D-MYO-INOSITOL 2-ACETAMIDO-2-DEOXY-ALPHA-D-GLUCOPYRANOSIDE DEACETYLASE"/>
    <property type="match status" value="1"/>
</dbReference>
<sequence>MERLGRGVLAVHAHPDDETLSTGALLATAVAAGLPALVVTCTRGERGEVLALPGTASEGLAGLEGDGPALAAHREHELAAALVALGGVRHVFLDQVPPGGGRFEDSGMVWLAPGVAGPDPAVPAGFAVVPLDDAAGRLARVIREARPTVVATYEAGGGYGHPDHVRAHQVAARAVALAAAPGFDDASAPWQAELWLRVAAAGDLRRQRAALFADARARALAQAAGLTFPGPDEPLPAVARDDALLAQAAAAGQAHDVDVDPVLPAVVAAMRAHATQIQHAQTAPGEAEAFLGWYALSNGVLAPIGPRETYLVADPAPAQATSVGSAP</sequence>
<name>A0A4P6F7P7_9MICO</name>
<dbReference type="AlphaFoldDB" id="A0A4P6F7P7"/>
<reference evidence="2 3" key="1">
    <citation type="submission" date="2019-01" db="EMBL/GenBank/DDBJ databases">
        <title>Genome sequencing of strain FW10M-9.</title>
        <authorList>
            <person name="Heo J."/>
            <person name="Kim S.-J."/>
            <person name="Kim J.-S."/>
            <person name="Hong S.-B."/>
            <person name="Kwon S.-W."/>
        </authorList>
    </citation>
    <scope>NUCLEOTIDE SEQUENCE [LARGE SCALE GENOMIC DNA]</scope>
    <source>
        <strain evidence="2 3">FW10M-9</strain>
    </source>
</reference>
<dbReference type="RefSeq" id="WP_129187969.1">
    <property type="nucleotide sequence ID" value="NZ_CP035493.1"/>
</dbReference>
<accession>A0A4P6F7P7</accession>
<evidence type="ECO:0000256" key="1">
    <source>
        <dbReference type="ARBA" id="ARBA00022833"/>
    </source>
</evidence>
<keyword evidence="3" id="KW-1185">Reference proteome</keyword>
<dbReference type="KEGG" id="xya:ET471_09975"/>
<dbReference type="Proteomes" id="UP000292118">
    <property type="component" value="Chromosome"/>
</dbReference>
<dbReference type="SUPFAM" id="SSF102588">
    <property type="entry name" value="LmbE-like"/>
    <property type="match status" value="1"/>
</dbReference>
<dbReference type="InterPro" id="IPR024078">
    <property type="entry name" value="LmbE-like_dom_sf"/>
</dbReference>